<evidence type="ECO:0000313" key="7">
    <source>
        <dbReference type="Proteomes" id="UP000466442"/>
    </source>
</evidence>
<dbReference type="Proteomes" id="UP000466442">
    <property type="component" value="Unassembled WGS sequence"/>
</dbReference>
<dbReference type="SUPFAM" id="SSF55486">
    <property type="entry name" value="Metalloproteases ('zincins'), catalytic domain"/>
    <property type="match status" value="1"/>
</dbReference>
<evidence type="ECO:0000259" key="4">
    <source>
        <dbReference type="Pfam" id="PF11838"/>
    </source>
</evidence>
<comment type="caution">
    <text evidence="6">The sequence shown here is derived from an EMBL/GenBank/DDBJ whole genome shotgun (WGS) entry which is preliminary data.</text>
</comment>
<organism evidence="6 7">
    <name type="scientific">Apolygus lucorum</name>
    <name type="common">Small green plant bug</name>
    <name type="synonym">Lygocoris lucorum</name>
    <dbReference type="NCBI Taxonomy" id="248454"/>
    <lineage>
        <taxon>Eukaryota</taxon>
        <taxon>Metazoa</taxon>
        <taxon>Ecdysozoa</taxon>
        <taxon>Arthropoda</taxon>
        <taxon>Hexapoda</taxon>
        <taxon>Insecta</taxon>
        <taxon>Pterygota</taxon>
        <taxon>Neoptera</taxon>
        <taxon>Paraneoptera</taxon>
        <taxon>Hemiptera</taxon>
        <taxon>Heteroptera</taxon>
        <taxon>Panheteroptera</taxon>
        <taxon>Cimicomorpha</taxon>
        <taxon>Miridae</taxon>
        <taxon>Mirini</taxon>
        <taxon>Apolygus</taxon>
    </lineage>
</organism>
<dbReference type="SUPFAM" id="SSF63737">
    <property type="entry name" value="Leukotriene A4 hydrolase N-terminal domain"/>
    <property type="match status" value="1"/>
</dbReference>
<feature type="domain" description="ERAP1-like C-terminal" evidence="4">
    <location>
        <begin position="597"/>
        <end position="905"/>
    </location>
</feature>
<feature type="domain" description="Aminopeptidase N-like N-terminal" evidence="5">
    <location>
        <begin position="66"/>
        <end position="240"/>
    </location>
</feature>
<dbReference type="GO" id="GO:0008270">
    <property type="term" value="F:zinc ion binding"/>
    <property type="evidence" value="ECO:0007669"/>
    <property type="project" value="InterPro"/>
</dbReference>
<dbReference type="GO" id="GO:0006508">
    <property type="term" value="P:proteolysis"/>
    <property type="evidence" value="ECO:0007669"/>
    <property type="project" value="TreeGrafter"/>
</dbReference>
<dbReference type="Pfam" id="PF01433">
    <property type="entry name" value="Peptidase_M1"/>
    <property type="match status" value="1"/>
</dbReference>
<accession>A0A8S9XCZ8</accession>
<dbReference type="AlphaFoldDB" id="A0A8S9XCZ8"/>
<dbReference type="GO" id="GO:0005737">
    <property type="term" value="C:cytoplasm"/>
    <property type="evidence" value="ECO:0007669"/>
    <property type="project" value="TreeGrafter"/>
</dbReference>
<dbReference type="Gene3D" id="2.60.40.1730">
    <property type="entry name" value="tricorn interacting facor f3 domain"/>
    <property type="match status" value="1"/>
</dbReference>
<protein>
    <recommendedName>
        <fullName evidence="8">Aminopeptidase</fullName>
    </recommendedName>
</protein>
<dbReference type="GO" id="GO:0070006">
    <property type="term" value="F:metalloaminopeptidase activity"/>
    <property type="evidence" value="ECO:0007669"/>
    <property type="project" value="TreeGrafter"/>
</dbReference>
<dbReference type="PANTHER" id="PTHR11533:SF294">
    <property type="entry name" value="THYROTROPIN-RELEASING HORMONE-DEGRADING ECTOENZYME"/>
    <property type="match status" value="1"/>
</dbReference>
<reference evidence="6" key="1">
    <citation type="journal article" date="2021" name="Mol. Ecol. Resour.">
        <title>Apolygus lucorum genome provides insights into omnivorousness and mesophyll feeding.</title>
        <authorList>
            <person name="Liu Y."/>
            <person name="Liu H."/>
            <person name="Wang H."/>
            <person name="Huang T."/>
            <person name="Liu B."/>
            <person name="Yang B."/>
            <person name="Yin L."/>
            <person name="Li B."/>
            <person name="Zhang Y."/>
            <person name="Zhang S."/>
            <person name="Jiang F."/>
            <person name="Zhang X."/>
            <person name="Ren Y."/>
            <person name="Wang B."/>
            <person name="Wang S."/>
            <person name="Lu Y."/>
            <person name="Wu K."/>
            <person name="Fan W."/>
            <person name="Wang G."/>
        </authorList>
    </citation>
    <scope>NUCLEOTIDE SEQUENCE</scope>
    <source>
        <strain evidence="6">12Hb</strain>
    </source>
</reference>
<dbReference type="InterPro" id="IPR014782">
    <property type="entry name" value="Peptidase_M1_dom"/>
</dbReference>
<evidence type="ECO:0000259" key="3">
    <source>
        <dbReference type="Pfam" id="PF01433"/>
    </source>
</evidence>
<dbReference type="GO" id="GO:0043171">
    <property type="term" value="P:peptide catabolic process"/>
    <property type="evidence" value="ECO:0007669"/>
    <property type="project" value="TreeGrafter"/>
</dbReference>
<dbReference type="PANTHER" id="PTHR11533">
    <property type="entry name" value="PROTEASE M1 ZINC METALLOPROTEASE"/>
    <property type="match status" value="1"/>
</dbReference>
<evidence type="ECO:0000256" key="2">
    <source>
        <dbReference type="SAM" id="MobiDB-lite"/>
    </source>
</evidence>
<feature type="domain" description="Peptidase M1 membrane alanine aminopeptidase" evidence="3">
    <location>
        <begin position="357"/>
        <end position="486"/>
    </location>
</feature>
<proteinExistence type="inferred from homology"/>
<dbReference type="GO" id="GO:0005615">
    <property type="term" value="C:extracellular space"/>
    <property type="evidence" value="ECO:0007669"/>
    <property type="project" value="TreeGrafter"/>
</dbReference>
<comment type="similarity">
    <text evidence="1">Belongs to the peptidase M1 family.</text>
</comment>
<dbReference type="GO" id="GO:0042277">
    <property type="term" value="F:peptide binding"/>
    <property type="evidence" value="ECO:0007669"/>
    <property type="project" value="TreeGrafter"/>
</dbReference>
<evidence type="ECO:0000259" key="5">
    <source>
        <dbReference type="Pfam" id="PF17900"/>
    </source>
</evidence>
<dbReference type="InterPro" id="IPR042097">
    <property type="entry name" value="Aminopeptidase_N-like_N_sf"/>
</dbReference>
<dbReference type="EMBL" id="WIXP02000008">
    <property type="protein sequence ID" value="KAF6206439.1"/>
    <property type="molecule type" value="Genomic_DNA"/>
</dbReference>
<dbReference type="InterPro" id="IPR027268">
    <property type="entry name" value="Peptidase_M4/M1_CTD_sf"/>
</dbReference>
<keyword evidence="7" id="KW-1185">Reference proteome</keyword>
<dbReference type="Pfam" id="PF11838">
    <property type="entry name" value="ERAP1_C"/>
    <property type="match status" value="1"/>
</dbReference>
<evidence type="ECO:0000313" key="6">
    <source>
        <dbReference type="EMBL" id="KAF6206439.1"/>
    </source>
</evidence>
<feature type="compositionally biased region" description="Low complexity" evidence="2">
    <location>
        <begin position="942"/>
        <end position="958"/>
    </location>
</feature>
<dbReference type="Gene3D" id="1.10.390.10">
    <property type="entry name" value="Neutral Protease Domain 2"/>
    <property type="match status" value="1"/>
</dbReference>
<evidence type="ECO:0000256" key="1">
    <source>
        <dbReference type="ARBA" id="ARBA00010136"/>
    </source>
</evidence>
<sequence>MIHFLSNFGGDNFRTVSYSAVVIAKNFMIRPSTNNAVWIISQVTMSGLLLCALGLLAGVSAHSITPSLYSLDLFIDTNKNSFSGSLTIEASVQVGGETTFTLNNDGLDIATVSVVQGGSNIFGAMITNTTAQTTKISTSQGLTTGSQVTVTISYQGNVSSEPKGLFSFADQGSSVYMTNLYPIFARKLFPCYDEPGLAAAFKLTVTVPTDPGRFVSTFGEVTSTTLSNGYKQYQVPATTPIAPYSLFFTFGQWVSNAYSLPYTNFYVPQSLSGASNLIDTNLQYMVSGSSNILKLIQLSPSTVNVFISPVLASNSYTGLNSVVLKKDISVTDLEETTTAIEKSNFLQISYAFYRLFYGTIARPASWADNWLTRSIPIYLSYQSLDTVSVFGKADESFVTGLFEDVLRSSWSDDSQVPYSTKVLNTPQEIINYVTSNSVDKGAYAIKSLETFVKVDDLQSCLLNYLIANNGSTMETENFMNFLNDSLPFQIPSSPSNPSSIKEVLKPMVTDTGYPLIQVSRNQQTLSMLKSSFVVVSSPKRSSLYESTNLKNVVNWLIPVSAVLWTSPTSQTPSVYFIDPGTSNAEVSLTGTFPENGWAVLNLDGKGMMRVNYDVISWLLFKQNGVAPNKDAIFSAATRAKLISDAFATAESSAAGSSWTTTLAFLTYLDDETELAPWQAALTGMRRMWSWIYETNNNNLTGPFVAYWENRLTNVYNKLGTIGNNDGQNDPLRREIVAAMCDLGATSCTTNLTAQYQNMVNQISKPSADMFSVVVCNGLKGITTEQQWAQQYQLYVKSGKWYSQSLMDSHYAFLACPSNVNPITAYLNIVLVNRQARMFSVDQVLPAVKALLDRPEHVDTVLTFFIQNQASLNVTQDVQAEIMKEIGQRLSTLVQVQALQTLSNSTTITSPALKAAIVNATNQGKTKAAWIAKVQDDVARGLAGTNPTPAPTGGTTAPTTSPPTTQPTGGSTISPSPPTTAKPGSASTYAVSALTLAGAFFVAKIAL</sequence>
<evidence type="ECO:0008006" key="8">
    <source>
        <dbReference type="Google" id="ProtNLM"/>
    </source>
</evidence>
<dbReference type="InterPro" id="IPR024571">
    <property type="entry name" value="ERAP1-like_C_dom"/>
</dbReference>
<name>A0A8S9XCZ8_APOLU</name>
<dbReference type="InterPro" id="IPR050344">
    <property type="entry name" value="Peptidase_M1_aminopeptidases"/>
</dbReference>
<dbReference type="Gene3D" id="1.25.50.20">
    <property type="match status" value="1"/>
</dbReference>
<dbReference type="Gene3D" id="2.60.40.1910">
    <property type="match status" value="1"/>
</dbReference>
<feature type="region of interest" description="Disordered" evidence="2">
    <location>
        <begin position="940"/>
        <end position="984"/>
    </location>
</feature>
<dbReference type="Pfam" id="PF17900">
    <property type="entry name" value="Peptidase_M1_N"/>
    <property type="match status" value="1"/>
</dbReference>
<dbReference type="OrthoDB" id="6584069at2759"/>
<gene>
    <name evidence="6" type="ORF">GE061_017672</name>
</gene>
<dbReference type="InterPro" id="IPR045357">
    <property type="entry name" value="Aminopeptidase_N-like_N"/>
</dbReference>
<dbReference type="GO" id="GO:0016020">
    <property type="term" value="C:membrane"/>
    <property type="evidence" value="ECO:0007669"/>
    <property type="project" value="TreeGrafter"/>
</dbReference>